<keyword evidence="3" id="KW-1185">Reference proteome</keyword>
<dbReference type="InterPro" id="IPR015915">
    <property type="entry name" value="Kelch-typ_b-propeller"/>
</dbReference>
<evidence type="ECO:0000313" key="3">
    <source>
        <dbReference type="Proteomes" id="UP000187209"/>
    </source>
</evidence>
<dbReference type="SUPFAM" id="SSF50965">
    <property type="entry name" value="Galactose oxidase, central domain"/>
    <property type="match status" value="1"/>
</dbReference>
<feature type="coiled-coil region" evidence="1">
    <location>
        <begin position="75"/>
        <end position="150"/>
    </location>
</feature>
<name>A0A1R2BP04_9CILI</name>
<protein>
    <submittedName>
        <fullName evidence="2">Uncharacterized protein</fullName>
    </submittedName>
</protein>
<evidence type="ECO:0000256" key="1">
    <source>
        <dbReference type="SAM" id="Coils"/>
    </source>
</evidence>
<gene>
    <name evidence="2" type="ORF">SteCoe_21927</name>
</gene>
<accession>A0A1R2BP04</accession>
<dbReference type="Proteomes" id="UP000187209">
    <property type="component" value="Unassembled WGS sequence"/>
</dbReference>
<evidence type="ECO:0000313" key="2">
    <source>
        <dbReference type="EMBL" id="OMJ78295.1"/>
    </source>
</evidence>
<dbReference type="InterPro" id="IPR011043">
    <property type="entry name" value="Gal_Oxase/kelch_b-propeller"/>
</dbReference>
<sequence length="416" mass="48269">MSIAVEDLEFIRKKENIIYGAIELLNKFDRITNKSQQTEGEIFILKYLNNTDKLIKDLQEKHIEIIDDLDITKKNQELYDKIQKLQAIIDEKTQELKERLDQIEDKQKEFSLKSENLEILENIEKIEEAFKESSEVVSSYKERVKNIEKEFYVNEEDIESPYIHFFENNTKKLNTVNVASDRDQYRLYDMQDNMSYNGAFCQITKTITLFYGGITSSTIGHTYIIDTENQIATKQLSGKLGYCIGQGSFYKNAVYFFSGCCNQNYRDSAMFNLRTNTWHSIEPLPAAAHCNLSVPIGNKIVVTGYHFGCAYIYSIKNNYYKQFGSFQVNFSKILCKANKKIYLFEGSRVHESREGSIGQYDIVNPSAGLPNSWLLSFPTKYKDNIYFVLDNRSLYKMDLTTKAVVLIRVLNIVDNI</sequence>
<comment type="caution">
    <text evidence="2">The sequence shown here is derived from an EMBL/GenBank/DDBJ whole genome shotgun (WGS) entry which is preliminary data.</text>
</comment>
<dbReference type="Gene3D" id="2.120.10.80">
    <property type="entry name" value="Kelch-type beta propeller"/>
    <property type="match status" value="1"/>
</dbReference>
<dbReference type="EMBL" id="MPUH01000529">
    <property type="protein sequence ID" value="OMJ78295.1"/>
    <property type="molecule type" value="Genomic_DNA"/>
</dbReference>
<organism evidence="2 3">
    <name type="scientific">Stentor coeruleus</name>
    <dbReference type="NCBI Taxonomy" id="5963"/>
    <lineage>
        <taxon>Eukaryota</taxon>
        <taxon>Sar</taxon>
        <taxon>Alveolata</taxon>
        <taxon>Ciliophora</taxon>
        <taxon>Postciliodesmatophora</taxon>
        <taxon>Heterotrichea</taxon>
        <taxon>Heterotrichida</taxon>
        <taxon>Stentoridae</taxon>
        <taxon>Stentor</taxon>
    </lineage>
</organism>
<dbReference type="AlphaFoldDB" id="A0A1R2BP04"/>
<proteinExistence type="predicted"/>
<keyword evidence="1" id="KW-0175">Coiled coil</keyword>
<reference evidence="2 3" key="1">
    <citation type="submission" date="2016-11" db="EMBL/GenBank/DDBJ databases">
        <title>The macronuclear genome of Stentor coeruleus: a giant cell with tiny introns.</title>
        <authorList>
            <person name="Slabodnick M."/>
            <person name="Ruby J.G."/>
            <person name="Reiff S.B."/>
            <person name="Swart E.C."/>
            <person name="Gosai S."/>
            <person name="Prabakaran S."/>
            <person name="Witkowska E."/>
            <person name="Larue G.E."/>
            <person name="Fisher S."/>
            <person name="Freeman R.M."/>
            <person name="Gunawardena J."/>
            <person name="Chu W."/>
            <person name="Stover N.A."/>
            <person name="Gregory B.D."/>
            <person name="Nowacki M."/>
            <person name="Derisi J."/>
            <person name="Roy S.W."/>
            <person name="Marshall W.F."/>
            <person name="Sood P."/>
        </authorList>
    </citation>
    <scope>NUCLEOTIDE SEQUENCE [LARGE SCALE GENOMIC DNA]</scope>
    <source>
        <strain evidence="2">WM001</strain>
    </source>
</reference>